<evidence type="ECO:0000256" key="3">
    <source>
        <dbReference type="ARBA" id="ARBA00022475"/>
    </source>
</evidence>
<evidence type="ECO:0000313" key="8">
    <source>
        <dbReference type="EMBL" id="KAJ8971475.1"/>
    </source>
</evidence>
<keyword evidence="5" id="KW-1133">Transmembrane helix</keyword>
<evidence type="ECO:0000256" key="2">
    <source>
        <dbReference type="ARBA" id="ARBA00010532"/>
    </source>
</evidence>
<dbReference type="GO" id="GO:0005737">
    <property type="term" value="C:cytoplasm"/>
    <property type="evidence" value="ECO:0007669"/>
    <property type="project" value="TreeGrafter"/>
</dbReference>
<evidence type="ECO:0000256" key="5">
    <source>
        <dbReference type="ARBA" id="ARBA00022989"/>
    </source>
</evidence>
<keyword evidence="3" id="KW-1003">Cell membrane</keyword>
<evidence type="ECO:0000313" key="9">
    <source>
        <dbReference type="Proteomes" id="UP001162156"/>
    </source>
</evidence>
<reference evidence="8" key="1">
    <citation type="journal article" date="2023" name="Insect Mol. Biol.">
        <title>Genome sequencing provides insights into the evolution of gene families encoding plant cell wall-degrading enzymes in longhorned beetles.</title>
        <authorList>
            <person name="Shin N.R."/>
            <person name="Okamura Y."/>
            <person name="Kirsch R."/>
            <person name="Pauchet Y."/>
        </authorList>
    </citation>
    <scope>NUCLEOTIDE SEQUENCE</scope>
    <source>
        <strain evidence="8">RBIC_L_NR</strain>
    </source>
</reference>
<dbReference type="PANTHER" id="PTHR11923">
    <property type="entry name" value="SCAVENGER RECEPTOR CLASS B TYPE-1 SR-B1"/>
    <property type="match status" value="1"/>
</dbReference>
<dbReference type="Proteomes" id="UP001162156">
    <property type="component" value="Unassembled WGS sequence"/>
</dbReference>
<comment type="caution">
    <text evidence="8">The sequence shown here is derived from an EMBL/GenBank/DDBJ whole genome shotgun (WGS) entry which is preliminary data.</text>
</comment>
<organism evidence="8 9">
    <name type="scientific">Rhamnusium bicolor</name>
    <dbReference type="NCBI Taxonomy" id="1586634"/>
    <lineage>
        <taxon>Eukaryota</taxon>
        <taxon>Metazoa</taxon>
        <taxon>Ecdysozoa</taxon>
        <taxon>Arthropoda</taxon>
        <taxon>Hexapoda</taxon>
        <taxon>Insecta</taxon>
        <taxon>Pterygota</taxon>
        <taxon>Neoptera</taxon>
        <taxon>Endopterygota</taxon>
        <taxon>Coleoptera</taxon>
        <taxon>Polyphaga</taxon>
        <taxon>Cucujiformia</taxon>
        <taxon>Chrysomeloidea</taxon>
        <taxon>Cerambycidae</taxon>
        <taxon>Lepturinae</taxon>
        <taxon>Rhagiini</taxon>
        <taxon>Rhamnusium</taxon>
    </lineage>
</organism>
<keyword evidence="9" id="KW-1185">Reference proteome</keyword>
<dbReference type="PANTHER" id="PTHR11923:SF93">
    <property type="entry name" value="GH07959P-RELATED"/>
    <property type="match status" value="1"/>
</dbReference>
<comment type="subcellular location">
    <subcellularLocation>
        <location evidence="1">Cell membrane</location>
    </subcellularLocation>
</comment>
<evidence type="ECO:0000256" key="6">
    <source>
        <dbReference type="ARBA" id="ARBA00023136"/>
    </source>
</evidence>
<keyword evidence="4" id="KW-0812">Transmembrane</keyword>
<dbReference type="PRINTS" id="PR01609">
    <property type="entry name" value="CD36FAMILY"/>
</dbReference>
<sequence length="332" mass="37765">MWVKNSVPLSLRLYVFNWTNPEDIHNSSVKPNFVELGPYTYIETKEKSNIIWNANNTVTFKHIKKWWFDPNSSNGSLTDPMTTVNPIALSAAYAARNWNYFIKKGLSVTLQSMVNSVALTRAVGQVLFDGYEDHLLNLAVKMPFLAEKNFPKMDKFGWFYGRNESADFEGTFNMDTGVTGQVGELHRWRYEDHISYYPGKCGSLEGVSAGEFFPSNLKKESIIKFFSPDLCRFMELEFEEEVLINGIVGYKYSAGEKFLDNGTKILENQCFCDGDCMPSGAVNISSCRYGSPAFVSLPHFYKADPYYLQNIEGLEPDAQKSSFFMIFEPVSN</sequence>
<proteinExistence type="inferred from homology"/>
<protein>
    <submittedName>
        <fullName evidence="8">Uncharacterized protein</fullName>
    </submittedName>
</protein>
<dbReference type="EMBL" id="JANEYF010000209">
    <property type="protein sequence ID" value="KAJ8971475.1"/>
    <property type="molecule type" value="Genomic_DNA"/>
</dbReference>
<dbReference type="AlphaFoldDB" id="A0AAV8ZXF9"/>
<evidence type="ECO:0000256" key="4">
    <source>
        <dbReference type="ARBA" id="ARBA00022692"/>
    </source>
</evidence>
<comment type="similarity">
    <text evidence="2">Belongs to the CD36 family.</text>
</comment>
<dbReference type="Pfam" id="PF01130">
    <property type="entry name" value="CD36"/>
    <property type="match status" value="1"/>
</dbReference>
<keyword evidence="7" id="KW-0325">Glycoprotein</keyword>
<gene>
    <name evidence="8" type="ORF">NQ314_000683</name>
</gene>
<dbReference type="GO" id="GO:0005886">
    <property type="term" value="C:plasma membrane"/>
    <property type="evidence" value="ECO:0007669"/>
    <property type="project" value="UniProtKB-SubCell"/>
</dbReference>
<name>A0AAV8ZXF9_9CUCU</name>
<evidence type="ECO:0000256" key="1">
    <source>
        <dbReference type="ARBA" id="ARBA00004236"/>
    </source>
</evidence>
<evidence type="ECO:0000256" key="7">
    <source>
        <dbReference type="ARBA" id="ARBA00023180"/>
    </source>
</evidence>
<dbReference type="InterPro" id="IPR002159">
    <property type="entry name" value="CD36_fam"/>
</dbReference>
<dbReference type="GO" id="GO:0005044">
    <property type="term" value="F:scavenger receptor activity"/>
    <property type="evidence" value="ECO:0007669"/>
    <property type="project" value="TreeGrafter"/>
</dbReference>
<accession>A0AAV8ZXF9</accession>
<keyword evidence="6" id="KW-0472">Membrane</keyword>